<evidence type="ECO:0000313" key="1">
    <source>
        <dbReference type="EMBL" id="MDG5976179.1"/>
    </source>
</evidence>
<evidence type="ECO:0000313" key="2">
    <source>
        <dbReference type="Proteomes" id="UP001152876"/>
    </source>
</evidence>
<organism evidence="1 2">
    <name type="scientific">Hydrogenophaga taeniospiralis CCUG 15921</name>
    <dbReference type="NCBI Taxonomy" id="1281780"/>
    <lineage>
        <taxon>Bacteria</taxon>
        <taxon>Pseudomonadati</taxon>
        <taxon>Pseudomonadota</taxon>
        <taxon>Betaproteobacteria</taxon>
        <taxon>Burkholderiales</taxon>
        <taxon>Comamonadaceae</taxon>
        <taxon>Hydrogenophaga</taxon>
    </lineage>
</organism>
<proteinExistence type="predicted"/>
<name>A0A9X4NU55_9BURK</name>
<dbReference type="EMBL" id="AOGK01000010">
    <property type="protein sequence ID" value="MDG5976179.1"/>
    <property type="molecule type" value="Genomic_DNA"/>
</dbReference>
<dbReference type="Proteomes" id="UP001152876">
    <property type="component" value="Unassembled WGS sequence"/>
</dbReference>
<dbReference type="AlphaFoldDB" id="A0A9X4NU55"/>
<reference evidence="1" key="1">
    <citation type="submission" date="2013-01" db="EMBL/GenBank/DDBJ databases">
        <title>Genome draft of Hydrogenophaga taeniospiralis 2K1.</title>
        <authorList>
            <person name="Gomila M."/>
            <person name="Lalucat J."/>
        </authorList>
    </citation>
    <scope>NUCLEOTIDE SEQUENCE</scope>
    <source>
        <strain evidence="1">CCUG 15921</strain>
    </source>
</reference>
<dbReference type="RefSeq" id="WP_068171917.1">
    <property type="nucleotide sequence ID" value="NZ_AOGK01000010.1"/>
</dbReference>
<accession>A0A9X4NU55</accession>
<comment type="caution">
    <text evidence="1">The sequence shown here is derived from an EMBL/GenBank/DDBJ whole genome shotgun (WGS) entry which is preliminary data.</text>
</comment>
<sequence length="138" mass="15586">MFPWLFLFAPQLYFPFSGSVAQRIEPDTRWFFDGIDASAGDARIERQAFEVASYGRQLGLIAEVLVEQAEQTPPRTKAAREALQRLKQIQADIEQIKTQDAATLARDVEAGLLRLKRLHPGDYKALGLRLQRSLADDV</sequence>
<gene>
    <name evidence="1" type="ORF">H010_13014</name>
</gene>
<protein>
    <submittedName>
        <fullName evidence="1">Uncharacterized protein</fullName>
    </submittedName>
</protein>
<keyword evidence="2" id="KW-1185">Reference proteome</keyword>